<organism evidence="2 3">
    <name type="scientific">Duncaniella dubosii</name>
    <dbReference type="NCBI Taxonomy" id="2518971"/>
    <lineage>
        <taxon>Bacteria</taxon>
        <taxon>Pseudomonadati</taxon>
        <taxon>Bacteroidota</taxon>
        <taxon>Bacteroidia</taxon>
        <taxon>Bacteroidales</taxon>
        <taxon>Muribaculaceae</taxon>
        <taxon>Duncaniella</taxon>
    </lineage>
</organism>
<gene>
    <name evidence="2" type="ORF">E7747_03775</name>
</gene>
<feature type="domain" description="HTH cro/C1-type" evidence="1">
    <location>
        <begin position="57"/>
        <end position="111"/>
    </location>
</feature>
<protein>
    <submittedName>
        <fullName evidence="2">XRE family transcriptional regulator</fullName>
    </submittedName>
</protein>
<evidence type="ECO:0000313" key="2">
    <source>
        <dbReference type="EMBL" id="QCD41496.1"/>
    </source>
</evidence>
<dbReference type="KEGG" id="ddb:E7747_03775"/>
<dbReference type="PROSITE" id="PS50943">
    <property type="entry name" value="HTH_CROC1"/>
    <property type="match status" value="1"/>
</dbReference>
<dbReference type="InterPro" id="IPR010982">
    <property type="entry name" value="Lambda_DNA-bd_dom_sf"/>
</dbReference>
<keyword evidence="3" id="KW-1185">Reference proteome</keyword>
<evidence type="ECO:0000259" key="1">
    <source>
        <dbReference type="PROSITE" id="PS50943"/>
    </source>
</evidence>
<evidence type="ECO:0000313" key="3">
    <source>
        <dbReference type="Proteomes" id="UP000297149"/>
    </source>
</evidence>
<sequence length="181" mass="19541">MLDSDTMDRYVADGKSSNGSLRGVVGISVDDVSVAESAGGESAQVSQIDSEAIIGRVRYLMGLKRLSQRRLAALLRIDASNLSKVLNGKLPFSEGLVNRIVADLGVSKPWLRDGTGLPFDKQPIAKEISPDDMPIEQKSFMPRLSTTLTLPPVAGVLTRFSAKYVRSGLLTFRGFLPAAIY</sequence>
<dbReference type="Gene3D" id="1.10.260.40">
    <property type="entry name" value="lambda repressor-like DNA-binding domains"/>
    <property type="match status" value="1"/>
</dbReference>
<dbReference type="CDD" id="cd00093">
    <property type="entry name" value="HTH_XRE"/>
    <property type="match status" value="1"/>
</dbReference>
<reference evidence="3" key="1">
    <citation type="submission" date="2019-02" db="EMBL/GenBank/DDBJ databases">
        <title>Isolation and identification of novel species under the genus Muribaculum.</title>
        <authorList>
            <person name="Miyake S."/>
            <person name="Ding Y."/>
            <person name="Low A."/>
            <person name="Soh M."/>
            <person name="Seedorf H."/>
        </authorList>
    </citation>
    <scope>NUCLEOTIDE SEQUENCE [LARGE SCALE GENOMIC DNA]</scope>
    <source>
        <strain evidence="3">H5</strain>
    </source>
</reference>
<dbReference type="Proteomes" id="UP000297149">
    <property type="component" value="Chromosome"/>
</dbReference>
<dbReference type="EMBL" id="CP039396">
    <property type="protein sequence ID" value="QCD41496.1"/>
    <property type="molecule type" value="Genomic_DNA"/>
</dbReference>
<proteinExistence type="predicted"/>
<dbReference type="GO" id="GO:0003677">
    <property type="term" value="F:DNA binding"/>
    <property type="evidence" value="ECO:0007669"/>
    <property type="project" value="InterPro"/>
</dbReference>
<accession>A0A4P7W0T9</accession>
<name>A0A4P7W0T9_9BACT</name>
<dbReference type="AlphaFoldDB" id="A0A4P7W0T9"/>
<dbReference type="SUPFAM" id="SSF47413">
    <property type="entry name" value="lambda repressor-like DNA-binding domains"/>
    <property type="match status" value="1"/>
</dbReference>
<dbReference type="InterPro" id="IPR001387">
    <property type="entry name" value="Cro/C1-type_HTH"/>
</dbReference>
<dbReference type="SMART" id="SM00530">
    <property type="entry name" value="HTH_XRE"/>
    <property type="match status" value="1"/>
</dbReference>
<dbReference type="RefSeq" id="WP_136414201.1">
    <property type="nucleotide sequence ID" value="NZ_CP039396.1"/>
</dbReference>